<accession>C0NCJ4</accession>
<name>C0NCJ4_AJECG</name>
<evidence type="ECO:0000256" key="1">
    <source>
        <dbReference type="SAM" id="MobiDB-lite"/>
    </source>
</evidence>
<feature type="compositionally biased region" description="Low complexity" evidence="1">
    <location>
        <begin position="64"/>
        <end position="86"/>
    </location>
</feature>
<dbReference type="EMBL" id="GG663363">
    <property type="protein sequence ID" value="EEH11385.1"/>
    <property type="molecule type" value="Genomic_DNA"/>
</dbReference>
<reference evidence="2" key="1">
    <citation type="submission" date="2009-02" db="EMBL/GenBank/DDBJ databases">
        <title>The Genome Sequence of Ajellomyces capsulatus strain G186AR.</title>
        <authorList>
            <consortium name="The Broad Institute Genome Sequencing Platform"/>
            <person name="Champion M."/>
            <person name="Cuomo C."/>
            <person name="Ma L.-J."/>
            <person name="Henn M.R."/>
            <person name="Sil A."/>
            <person name="Goldman B."/>
            <person name="Young S.K."/>
            <person name="Kodira C.D."/>
            <person name="Zeng Q."/>
            <person name="Koehrsen M."/>
            <person name="Alvarado L."/>
            <person name="Berlin A."/>
            <person name="Borenstein D."/>
            <person name="Chen Z."/>
            <person name="Engels R."/>
            <person name="Freedman E."/>
            <person name="Gellesch M."/>
            <person name="Goldberg J."/>
            <person name="Griggs A."/>
            <person name="Gujja S."/>
            <person name="Heiman D."/>
            <person name="Hepburn T."/>
            <person name="Howarth C."/>
            <person name="Jen D."/>
            <person name="Larson L."/>
            <person name="Lewis B."/>
            <person name="Mehta T."/>
            <person name="Park D."/>
            <person name="Pearson M."/>
            <person name="Roberts A."/>
            <person name="Saif S."/>
            <person name="Shea T."/>
            <person name="Shenoy N."/>
            <person name="Sisk P."/>
            <person name="Stolte C."/>
            <person name="Sykes S."/>
            <person name="Walk T."/>
            <person name="White J."/>
            <person name="Yandava C."/>
            <person name="Klein B."/>
            <person name="McEwen J.G."/>
            <person name="Puccia R."/>
            <person name="Goldman G.H."/>
            <person name="Felipe M.S."/>
            <person name="Nino-Vega G."/>
            <person name="San-Blas G."/>
            <person name="Taylor J."/>
            <person name="Mendoza L."/>
            <person name="Galagan J."/>
            <person name="Nusbaum C."/>
            <person name="Birren B."/>
        </authorList>
    </citation>
    <scope>NUCLEOTIDE SEQUENCE</scope>
    <source>
        <strain evidence="2">G186AR</strain>
    </source>
</reference>
<dbReference type="InParanoid" id="C0NCJ4"/>
<dbReference type="RefSeq" id="XP_045291865.1">
    <property type="nucleotide sequence ID" value="XM_045427890.1"/>
</dbReference>
<proteinExistence type="predicted"/>
<dbReference type="Proteomes" id="UP000001631">
    <property type="component" value="Unassembled WGS sequence"/>
</dbReference>
<gene>
    <name evidence="2" type="ORF">HCBG_00840</name>
</gene>
<dbReference type="VEuPathDB" id="FungiDB:I7I50_02822"/>
<feature type="region of interest" description="Disordered" evidence="1">
    <location>
        <begin position="1"/>
        <end position="103"/>
    </location>
</feature>
<dbReference type="AlphaFoldDB" id="C0NCJ4"/>
<dbReference type="HOGENOM" id="CLU_2262951_0_0_1"/>
<evidence type="ECO:0000313" key="2">
    <source>
        <dbReference type="EMBL" id="EEH11385.1"/>
    </source>
</evidence>
<protein>
    <submittedName>
        <fullName evidence="2">Uncharacterized protein</fullName>
    </submittedName>
</protein>
<sequence>MAITRGATGNARPRIIETISTSPVIKKRRTNAAAKSKTGKDSISQNKSMKEGSSSSSKRGRQPKASTAAGITKKAAKTATATANAKAKTEGEGRAIWILDVRR</sequence>
<feature type="compositionally biased region" description="Low complexity" evidence="1">
    <location>
        <begin position="44"/>
        <end position="57"/>
    </location>
</feature>
<evidence type="ECO:0000313" key="3">
    <source>
        <dbReference type="Proteomes" id="UP000001631"/>
    </source>
</evidence>
<dbReference type="GeneID" id="69033857"/>
<keyword evidence="3" id="KW-1185">Reference proteome</keyword>
<organism evidence="2 3">
    <name type="scientific">Ajellomyces capsulatus (strain G186AR / H82 / ATCC MYA-2454 / RMSCC 2432)</name>
    <name type="common">Darling's disease fungus</name>
    <name type="synonym">Histoplasma capsulatum</name>
    <dbReference type="NCBI Taxonomy" id="447093"/>
    <lineage>
        <taxon>Eukaryota</taxon>
        <taxon>Fungi</taxon>
        <taxon>Dikarya</taxon>
        <taxon>Ascomycota</taxon>
        <taxon>Pezizomycotina</taxon>
        <taxon>Eurotiomycetes</taxon>
        <taxon>Eurotiomycetidae</taxon>
        <taxon>Onygenales</taxon>
        <taxon>Ajellomycetaceae</taxon>
        <taxon>Histoplasma</taxon>
    </lineage>
</organism>